<dbReference type="EMBL" id="CQBK01000119">
    <property type="protein sequence ID" value="CNI85688.1"/>
    <property type="molecule type" value="Genomic_DNA"/>
</dbReference>
<organism evidence="1 2">
    <name type="scientific">Yersinia similis</name>
    <dbReference type="NCBI Taxonomy" id="367190"/>
    <lineage>
        <taxon>Bacteria</taxon>
        <taxon>Pseudomonadati</taxon>
        <taxon>Pseudomonadota</taxon>
        <taxon>Gammaproteobacteria</taxon>
        <taxon>Enterobacterales</taxon>
        <taxon>Yersiniaceae</taxon>
        <taxon>Yersinia</taxon>
    </lineage>
</organism>
<dbReference type="Proteomes" id="UP000038204">
    <property type="component" value="Unassembled WGS sequence"/>
</dbReference>
<name>A0A0T9RUC4_9GAMM</name>
<sequence length="70" mass="7431">MIKQSNIVQIQRRVGNINGYRAAYPVAAGQGDLCIIGHLQYTVAGDAVAKGAVKTAQRQGIARPCQRHAG</sequence>
<gene>
    <name evidence="1" type="ORF">ERS008667_04466</name>
</gene>
<evidence type="ECO:0000313" key="2">
    <source>
        <dbReference type="Proteomes" id="UP000038204"/>
    </source>
</evidence>
<dbReference type="AlphaFoldDB" id="A0A0T9RUC4"/>
<reference evidence="1 2" key="1">
    <citation type="submission" date="2015-03" db="EMBL/GenBank/DDBJ databases">
        <authorList>
            <person name="Murphy D."/>
        </authorList>
    </citation>
    <scope>NUCLEOTIDE SEQUENCE [LARGE SCALE GENOMIC DNA]</scope>
    <source>
        <strain evidence="1 2">Y233</strain>
    </source>
</reference>
<accession>A0A0T9RUC4</accession>
<protein>
    <submittedName>
        <fullName evidence="1">Uncharacterized protein</fullName>
    </submittedName>
</protein>
<proteinExistence type="predicted"/>
<evidence type="ECO:0000313" key="1">
    <source>
        <dbReference type="EMBL" id="CNI85688.1"/>
    </source>
</evidence>